<dbReference type="Pfam" id="PF00001">
    <property type="entry name" value="7tm_1"/>
    <property type="match status" value="1"/>
</dbReference>
<dbReference type="GO" id="GO:0005886">
    <property type="term" value="C:plasma membrane"/>
    <property type="evidence" value="ECO:0007669"/>
    <property type="project" value="UniProtKB-SubCell"/>
</dbReference>
<comment type="caution">
    <text evidence="14">The sequence shown here is derived from an EMBL/GenBank/DDBJ whole genome shotgun (WGS) entry which is preliminary data.</text>
</comment>
<dbReference type="GO" id="GO:0004930">
    <property type="term" value="F:G protein-coupled receptor activity"/>
    <property type="evidence" value="ECO:0007669"/>
    <property type="project" value="UniProtKB-KW"/>
</dbReference>
<evidence type="ECO:0000256" key="8">
    <source>
        <dbReference type="ARBA" id="ARBA00023170"/>
    </source>
</evidence>
<dbReference type="Proteomes" id="UP000792457">
    <property type="component" value="Unassembled WGS sequence"/>
</dbReference>
<keyword evidence="9" id="KW-0325">Glycoprotein</keyword>
<dbReference type="PANTHER" id="PTHR24246:SF27">
    <property type="entry name" value="ADENOSINE RECEPTOR, ISOFORM A"/>
    <property type="match status" value="1"/>
</dbReference>
<feature type="domain" description="G-protein coupled receptors family 1 profile" evidence="13">
    <location>
        <begin position="1"/>
        <end position="90"/>
    </location>
</feature>
<dbReference type="Gene3D" id="1.20.1070.10">
    <property type="entry name" value="Rhodopsin 7-helix transmembrane proteins"/>
    <property type="match status" value="1"/>
</dbReference>
<comment type="subcellular location">
    <subcellularLocation>
        <location evidence="1">Cell membrane</location>
        <topology evidence="1">Multi-pass membrane protein</topology>
    </subcellularLocation>
</comment>
<feature type="region of interest" description="Disordered" evidence="11">
    <location>
        <begin position="224"/>
        <end position="308"/>
    </location>
</feature>
<reference evidence="14" key="2">
    <citation type="submission" date="2017-10" db="EMBL/GenBank/DDBJ databases">
        <title>Ladona fulva Genome sequencing and assembly.</title>
        <authorList>
            <person name="Murali S."/>
            <person name="Richards S."/>
            <person name="Bandaranaike D."/>
            <person name="Bellair M."/>
            <person name="Blankenburg K."/>
            <person name="Chao H."/>
            <person name="Dinh H."/>
            <person name="Doddapaneni H."/>
            <person name="Dugan-Rocha S."/>
            <person name="Elkadiri S."/>
            <person name="Gnanaolivu R."/>
            <person name="Hernandez B."/>
            <person name="Skinner E."/>
            <person name="Javaid M."/>
            <person name="Lee S."/>
            <person name="Li M."/>
            <person name="Ming W."/>
            <person name="Munidasa M."/>
            <person name="Muniz J."/>
            <person name="Nguyen L."/>
            <person name="Hughes D."/>
            <person name="Osuji N."/>
            <person name="Pu L.-L."/>
            <person name="Puazo M."/>
            <person name="Qu C."/>
            <person name="Quiroz J."/>
            <person name="Raj R."/>
            <person name="Weissenberger G."/>
            <person name="Xin Y."/>
            <person name="Zou X."/>
            <person name="Han Y."/>
            <person name="Worley K."/>
            <person name="Muzny D."/>
            <person name="Gibbs R."/>
        </authorList>
    </citation>
    <scope>NUCLEOTIDE SEQUENCE</scope>
    <source>
        <strain evidence="14">Sampled in the wild</strain>
    </source>
</reference>
<evidence type="ECO:0000259" key="13">
    <source>
        <dbReference type="PROSITE" id="PS50262"/>
    </source>
</evidence>
<sequence>MVTMDAGPRGNNSSGGSGTMLRMLGAAQRREVKATQNLAIIVLFFILCWIPLYTINCIKAFCPDCPVEGPLTYFCIILSHLNSAVNPFLYAYHLRDFRAALRAIFGGDRKRRMQRHKFLHLNDDGPAITHAATAPAAIRSPVGQEFLKKPPEPITNISAAISSTRCLVAAAVFPEALAPEGLMDSVGMTPPPSLRRGNSTPQRVMSEGCASEYRKRFTRRIMPSAVSCPEAEIRSTSPEEVKEGDGDREEEGDEVRREGGVKMVLGDEEEDEDDVDVETISEVVRCDEKKDSPNGDIPMADDDSVVVS</sequence>
<keyword evidence="10" id="KW-0807">Transducer</keyword>
<keyword evidence="15" id="KW-1185">Reference proteome</keyword>
<feature type="compositionally biased region" description="Acidic residues" evidence="11">
    <location>
        <begin position="299"/>
        <end position="308"/>
    </location>
</feature>
<evidence type="ECO:0000256" key="5">
    <source>
        <dbReference type="ARBA" id="ARBA00022989"/>
    </source>
</evidence>
<evidence type="ECO:0000256" key="4">
    <source>
        <dbReference type="ARBA" id="ARBA00022692"/>
    </source>
</evidence>
<evidence type="ECO:0000256" key="1">
    <source>
        <dbReference type="ARBA" id="ARBA00004651"/>
    </source>
</evidence>
<proteinExistence type="inferred from homology"/>
<dbReference type="OrthoDB" id="284782at2759"/>
<evidence type="ECO:0000256" key="3">
    <source>
        <dbReference type="ARBA" id="ARBA00022475"/>
    </source>
</evidence>
<protein>
    <recommendedName>
        <fullName evidence="13">G-protein coupled receptors family 1 profile domain-containing protein</fullName>
    </recommendedName>
</protein>
<name>A0A8K0JVI4_LADFU</name>
<reference evidence="14" key="1">
    <citation type="submission" date="2013-04" db="EMBL/GenBank/DDBJ databases">
        <authorList>
            <person name="Qu J."/>
            <person name="Murali S.C."/>
            <person name="Bandaranaike D."/>
            <person name="Bellair M."/>
            <person name="Blankenburg K."/>
            <person name="Chao H."/>
            <person name="Dinh H."/>
            <person name="Doddapaneni H."/>
            <person name="Downs B."/>
            <person name="Dugan-Rocha S."/>
            <person name="Elkadiri S."/>
            <person name="Gnanaolivu R.D."/>
            <person name="Hernandez B."/>
            <person name="Javaid M."/>
            <person name="Jayaseelan J.C."/>
            <person name="Lee S."/>
            <person name="Li M."/>
            <person name="Ming W."/>
            <person name="Munidasa M."/>
            <person name="Muniz J."/>
            <person name="Nguyen L."/>
            <person name="Ongeri F."/>
            <person name="Osuji N."/>
            <person name="Pu L.-L."/>
            <person name="Puazo M."/>
            <person name="Qu C."/>
            <person name="Quiroz J."/>
            <person name="Raj R."/>
            <person name="Weissenberger G."/>
            <person name="Xin Y."/>
            <person name="Zou X."/>
            <person name="Han Y."/>
            <person name="Richards S."/>
            <person name="Worley K."/>
            <person name="Muzny D."/>
            <person name="Gibbs R."/>
        </authorList>
    </citation>
    <scope>NUCLEOTIDE SEQUENCE</scope>
    <source>
        <strain evidence="14">Sampled in the wild</strain>
    </source>
</reference>
<evidence type="ECO:0000256" key="2">
    <source>
        <dbReference type="ARBA" id="ARBA00010663"/>
    </source>
</evidence>
<dbReference type="AlphaFoldDB" id="A0A8K0JVI4"/>
<evidence type="ECO:0000313" key="15">
    <source>
        <dbReference type="Proteomes" id="UP000792457"/>
    </source>
</evidence>
<gene>
    <name evidence="14" type="ORF">J437_LFUL011918</name>
</gene>
<evidence type="ECO:0000313" key="14">
    <source>
        <dbReference type="EMBL" id="KAG8222642.1"/>
    </source>
</evidence>
<organism evidence="14 15">
    <name type="scientific">Ladona fulva</name>
    <name type="common">Scarce chaser dragonfly</name>
    <name type="synonym">Libellula fulva</name>
    <dbReference type="NCBI Taxonomy" id="123851"/>
    <lineage>
        <taxon>Eukaryota</taxon>
        <taxon>Metazoa</taxon>
        <taxon>Ecdysozoa</taxon>
        <taxon>Arthropoda</taxon>
        <taxon>Hexapoda</taxon>
        <taxon>Insecta</taxon>
        <taxon>Pterygota</taxon>
        <taxon>Palaeoptera</taxon>
        <taxon>Odonata</taxon>
        <taxon>Epiprocta</taxon>
        <taxon>Anisoptera</taxon>
        <taxon>Libelluloidea</taxon>
        <taxon>Libellulidae</taxon>
        <taxon>Ladona</taxon>
    </lineage>
</organism>
<feature type="compositionally biased region" description="Acidic residues" evidence="11">
    <location>
        <begin position="266"/>
        <end position="279"/>
    </location>
</feature>
<keyword evidence="8" id="KW-0675">Receptor</keyword>
<dbReference type="GO" id="GO:0001973">
    <property type="term" value="P:G protein-coupled adenosine receptor signaling pathway"/>
    <property type="evidence" value="ECO:0007669"/>
    <property type="project" value="TreeGrafter"/>
</dbReference>
<dbReference type="InterPro" id="IPR000276">
    <property type="entry name" value="GPCR_Rhodpsn"/>
</dbReference>
<dbReference type="PRINTS" id="PR00237">
    <property type="entry name" value="GPCRRHODOPSN"/>
</dbReference>
<evidence type="ECO:0000256" key="10">
    <source>
        <dbReference type="ARBA" id="ARBA00023224"/>
    </source>
</evidence>
<evidence type="ECO:0000256" key="12">
    <source>
        <dbReference type="SAM" id="Phobius"/>
    </source>
</evidence>
<keyword evidence="3" id="KW-1003">Cell membrane</keyword>
<evidence type="ECO:0000256" key="6">
    <source>
        <dbReference type="ARBA" id="ARBA00023040"/>
    </source>
</evidence>
<dbReference type="InterPro" id="IPR017452">
    <property type="entry name" value="GPCR_Rhodpsn_7TM"/>
</dbReference>
<dbReference type="GO" id="GO:0007189">
    <property type="term" value="P:adenylate cyclase-activating G protein-coupled receptor signaling pathway"/>
    <property type="evidence" value="ECO:0007669"/>
    <property type="project" value="TreeGrafter"/>
</dbReference>
<keyword evidence="7 12" id="KW-0472">Membrane</keyword>
<accession>A0A8K0JVI4</accession>
<keyword evidence="6" id="KW-0297">G-protein coupled receptor</keyword>
<evidence type="ECO:0000256" key="11">
    <source>
        <dbReference type="SAM" id="MobiDB-lite"/>
    </source>
</evidence>
<feature type="compositionally biased region" description="Basic and acidic residues" evidence="11">
    <location>
        <begin position="284"/>
        <end position="293"/>
    </location>
</feature>
<evidence type="ECO:0000256" key="9">
    <source>
        <dbReference type="ARBA" id="ARBA00023180"/>
    </source>
</evidence>
<dbReference type="PROSITE" id="PS50262">
    <property type="entry name" value="G_PROTEIN_RECEP_F1_2"/>
    <property type="match status" value="1"/>
</dbReference>
<keyword evidence="4 12" id="KW-0812">Transmembrane</keyword>
<evidence type="ECO:0000256" key="7">
    <source>
        <dbReference type="ARBA" id="ARBA00023136"/>
    </source>
</evidence>
<dbReference type="SUPFAM" id="SSF81321">
    <property type="entry name" value="Family A G protein-coupled receptor-like"/>
    <property type="match status" value="1"/>
</dbReference>
<feature type="transmembrane region" description="Helical" evidence="12">
    <location>
        <begin position="38"/>
        <end position="55"/>
    </location>
</feature>
<feature type="compositionally biased region" description="Basic and acidic residues" evidence="11">
    <location>
        <begin position="231"/>
        <end position="245"/>
    </location>
</feature>
<keyword evidence="5 12" id="KW-1133">Transmembrane helix</keyword>
<dbReference type="EMBL" id="KZ308138">
    <property type="protein sequence ID" value="KAG8222642.1"/>
    <property type="molecule type" value="Genomic_DNA"/>
</dbReference>
<dbReference type="PANTHER" id="PTHR24246">
    <property type="entry name" value="OLFACTORY RECEPTOR AND ADENOSINE RECEPTOR"/>
    <property type="match status" value="1"/>
</dbReference>
<comment type="similarity">
    <text evidence="2">Belongs to the G-protein coupled receptor 1 family.</text>
</comment>